<evidence type="ECO:0000256" key="3">
    <source>
        <dbReference type="ARBA" id="ARBA00022475"/>
    </source>
</evidence>
<evidence type="ECO:0000256" key="6">
    <source>
        <dbReference type="ARBA" id="ARBA00022989"/>
    </source>
</evidence>
<feature type="transmembrane region" description="Helical" evidence="8">
    <location>
        <begin position="361"/>
        <end position="383"/>
    </location>
</feature>
<name>A0A1F5SBF4_9BACT</name>
<gene>
    <name evidence="10" type="ORF">A3H66_01275</name>
</gene>
<organism evidence="10 11">
    <name type="scientific">Candidatus Falkowbacteria bacterium RIFCSPLOWO2_02_FULL_45_21</name>
    <dbReference type="NCBI Taxonomy" id="1797989"/>
    <lineage>
        <taxon>Bacteria</taxon>
        <taxon>Candidatus Falkowiibacteriota</taxon>
    </lineage>
</organism>
<dbReference type="EMBL" id="MFFW01000047">
    <property type="protein sequence ID" value="OGF23892.1"/>
    <property type="molecule type" value="Genomic_DNA"/>
</dbReference>
<dbReference type="GO" id="GO:0005886">
    <property type="term" value="C:plasma membrane"/>
    <property type="evidence" value="ECO:0007669"/>
    <property type="project" value="UniProtKB-SubCell"/>
</dbReference>
<dbReference type="AlphaFoldDB" id="A0A1F5SBF4"/>
<dbReference type="PRINTS" id="PR00812">
    <property type="entry name" value="BCTERIALGSPF"/>
</dbReference>
<reference evidence="10 11" key="1">
    <citation type="journal article" date="2016" name="Nat. Commun.">
        <title>Thousands of microbial genomes shed light on interconnected biogeochemical processes in an aquifer system.</title>
        <authorList>
            <person name="Anantharaman K."/>
            <person name="Brown C.T."/>
            <person name="Hug L.A."/>
            <person name="Sharon I."/>
            <person name="Castelle C.J."/>
            <person name="Probst A.J."/>
            <person name="Thomas B.C."/>
            <person name="Singh A."/>
            <person name="Wilkins M.J."/>
            <person name="Karaoz U."/>
            <person name="Brodie E.L."/>
            <person name="Williams K.H."/>
            <person name="Hubbard S.S."/>
            <person name="Banfield J.F."/>
        </authorList>
    </citation>
    <scope>NUCLEOTIDE SEQUENCE [LARGE SCALE GENOMIC DNA]</scope>
</reference>
<keyword evidence="4" id="KW-0997">Cell inner membrane</keyword>
<keyword evidence="5 8" id="KW-0812">Transmembrane</keyword>
<evidence type="ECO:0000256" key="4">
    <source>
        <dbReference type="ARBA" id="ARBA00022519"/>
    </source>
</evidence>
<feature type="transmembrane region" description="Helical" evidence="8">
    <location>
        <begin position="204"/>
        <end position="226"/>
    </location>
</feature>
<dbReference type="Proteomes" id="UP000178783">
    <property type="component" value="Unassembled WGS sequence"/>
</dbReference>
<feature type="domain" description="Type II secretion system protein GspF" evidence="9">
    <location>
        <begin position="257"/>
        <end position="380"/>
    </location>
</feature>
<proteinExistence type="inferred from homology"/>
<dbReference type="Gene3D" id="1.20.81.30">
    <property type="entry name" value="Type II secretion system (T2SS), domain F"/>
    <property type="match status" value="2"/>
</dbReference>
<dbReference type="InterPro" id="IPR042094">
    <property type="entry name" value="T2SS_GspF_sf"/>
</dbReference>
<dbReference type="PANTHER" id="PTHR30012:SF0">
    <property type="entry name" value="TYPE II SECRETION SYSTEM PROTEIN F-RELATED"/>
    <property type="match status" value="1"/>
</dbReference>
<evidence type="ECO:0000313" key="11">
    <source>
        <dbReference type="Proteomes" id="UP000178783"/>
    </source>
</evidence>
<feature type="transmembrane region" description="Helical" evidence="8">
    <location>
        <begin position="153"/>
        <end position="176"/>
    </location>
</feature>
<evidence type="ECO:0000313" key="10">
    <source>
        <dbReference type="EMBL" id="OGF23892.1"/>
    </source>
</evidence>
<dbReference type="STRING" id="1797989.A3H66_01275"/>
<comment type="caution">
    <text evidence="10">The sequence shown here is derived from an EMBL/GenBank/DDBJ whole genome shotgun (WGS) entry which is preliminary data.</text>
</comment>
<evidence type="ECO:0000259" key="9">
    <source>
        <dbReference type="Pfam" id="PF00482"/>
    </source>
</evidence>
<keyword evidence="3" id="KW-1003">Cell membrane</keyword>
<evidence type="ECO:0000256" key="8">
    <source>
        <dbReference type="SAM" id="Phobius"/>
    </source>
</evidence>
<evidence type="ECO:0000256" key="5">
    <source>
        <dbReference type="ARBA" id="ARBA00022692"/>
    </source>
</evidence>
<feature type="transmembrane region" description="Helical" evidence="8">
    <location>
        <begin position="54"/>
        <end position="75"/>
    </location>
</feature>
<accession>A0A1F5SBF4</accession>
<sequence>MPIILPKQNNQASQPDKAVTQTIEPKIFGGKILDKINLFLEKLSPIPISEKLFFFQYLGIMLKAGISLSVALKTLAKQTSNKRFSGIIIEISKNVERGVSLTESLKPHEKVFGQLSVNMIESGEVSGKLEEVLKKLYIQFKKSHELISKVKGALTYPIVILTAMFGIGIFMMTVVVPKITAMFKDFNAELPWSTKLLIKFSDSLVAHGALYLAALAIFIVAFAKLIKTTKGKRIFHRLLLQLPVAGVIIKKINLARFARTISSLLKTDIMIIKSFQITAAVLGNVCYREALLEMGGKIKKGDTINEIISNYPKLFPPVVTQMISVGEETGELDYVLEELAEFYEGEIDQTMNSLPSIIEPILILTLGLVVGAMAIAIVMPMYALTSVI</sequence>
<feature type="domain" description="Type II secretion system protein GspF" evidence="9">
    <location>
        <begin position="54"/>
        <end position="177"/>
    </location>
</feature>
<protein>
    <recommendedName>
        <fullName evidence="9">Type II secretion system protein GspF domain-containing protein</fullName>
    </recommendedName>
</protein>
<comment type="similarity">
    <text evidence="2">Belongs to the GSP F family.</text>
</comment>
<comment type="subcellular location">
    <subcellularLocation>
        <location evidence="1">Cell inner membrane</location>
        <topology evidence="1">Multi-pass membrane protein</topology>
    </subcellularLocation>
</comment>
<dbReference type="Pfam" id="PF00482">
    <property type="entry name" value="T2SSF"/>
    <property type="match status" value="2"/>
</dbReference>
<dbReference type="PANTHER" id="PTHR30012">
    <property type="entry name" value="GENERAL SECRETION PATHWAY PROTEIN"/>
    <property type="match status" value="1"/>
</dbReference>
<evidence type="ECO:0000256" key="2">
    <source>
        <dbReference type="ARBA" id="ARBA00005745"/>
    </source>
</evidence>
<keyword evidence="6 8" id="KW-1133">Transmembrane helix</keyword>
<keyword evidence="7 8" id="KW-0472">Membrane</keyword>
<dbReference type="FunFam" id="1.20.81.30:FF:000001">
    <property type="entry name" value="Type II secretion system protein F"/>
    <property type="match status" value="2"/>
</dbReference>
<dbReference type="InterPro" id="IPR018076">
    <property type="entry name" value="T2SS_GspF_dom"/>
</dbReference>
<evidence type="ECO:0000256" key="7">
    <source>
        <dbReference type="ARBA" id="ARBA00023136"/>
    </source>
</evidence>
<evidence type="ECO:0000256" key="1">
    <source>
        <dbReference type="ARBA" id="ARBA00004429"/>
    </source>
</evidence>
<dbReference type="InterPro" id="IPR003004">
    <property type="entry name" value="GspF/PilC"/>
</dbReference>